<dbReference type="PATRIC" id="fig|869212.3.peg.1722"/>
<dbReference type="PROSITE" id="PS51125">
    <property type="entry name" value="NHL"/>
    <property type="match status" value="1"/>
</dbReference>
<dbReference type="InterPro" id="IPR001258">
    <property type="entry name" value="NHL_repeat"/>
</dbReference>
<name>I4B516_TURPD</name>
<feature type="region of interest" description="Disordered" evidence="3">
    <location>
        <begin position="29"/>
        <end position="51"/>
    </location>
</feature>
<evidence type="ECO:0000256" key="2">
    <source>
        <dbReference type="PROSITE-ProRule" id="PRU00504"/>
    </source>
</evidence>
<dbReference type="Proteomes" id="UP000006048">
    <property type="component" value="Chromosome"/>
</dbReference>
<evidence type="ECO:0000256" key="1">
    <source>
        <dbReference type="ARBA" id="ARBA00022737"/>
    </source>
</evidence>
<feature type="signal peptide" evidence="4">
    <location>
        <begin position="1"/>
        <end position="22"/>
    </location>
</feature>
<dbReference type="CDD" id="cd05819">
    <property type="entry name" value="NHL"/>
    <property type="match status" value="2"/>
</dbReference>
<accession>I4B516</accession>
<dbReference type="SUPFAM" id="SSF63829">
    <property type="entry name" value="Calcium-dependent phosphotriesterase"/>
    <property type="match status" value="1"/>
</dbReference>
<evidence type="ECO:0000313" key="6">
    <source>
        <dbReference type="Proteomes" id="UP000006048"/>
    </source>
</evidence>
<dbReference type="HOGENOM" id="CLU_377189_0_0_12"/>
<dbReference type="KEGG" id="tpx:Turpa_1725"/>
<dbReference type="AlphaFoldDB" id="I4B516"/>
<dbReference type="EMBL" id="CP002959">
    <property type="protein sequence ID" value="AFM12373.1"/>
    <property type="molecule type" value="Genomic_DNA"/>
</dbReference>
<dbReference type="Gene3D" id="2.120.10.30">
    <property type="entry name" value="TolB, C-terminal domain"/>
    <property type="match status" value="3"/>
</dbReference>
<feature type="compositionally biased region" description="Low complexity" evidence="3">
    <location>
        <begin position="37"/>
        <end position="51"/>
    </location>
</feature>
<feature type="chain" id="PRO_5003686730" evidence="4">
    <location>
        <begin position="23"/>
        <end position="735"/>
    </location>
</feature>
<dbReference type="Gene3D" id="2.40.10.500">
    <property type="match status" value="2"/>
</dbReference>
<dbReference type="SUPFAM" id="SSF63825">
    <property type="entry name" value="YWTD domain"/>
    <property type="match status" value="1"/>
</dbReference>
<proteinExistence type="predicted"/>
<dbReference type="PANTHER" id="PTHR24104:SF25">
    <property type="entry name" value="PROTEIN LIN-41"/>
    <property type="match status" value="1"/>
</dbReference>
<evidence type="ECO:0000313" key="5">
    <source>
        <dbReference type="EMBL" id="AFM12373.1"/>
    </source>
</evidence>
<gene>
    <name evidence="5" type="ordered locus">Turpa_1725</name>
</gene>
<evidence type="ECO:0000256" key="4">
    <source>
        <dbReference type="SAM" id="SignalP"/>
    </source>
</evidence>
<dbReference type="RefSeq" id="WP_014802882.1">
    <property type="nucleotide sequence ID" value="NC_018020.1"/>
</dbReference>
<organism evidence="5 6">
    <name type="scientific">Turneriella parva (strain ATCC BAA-1111 / DSM 21527 / NCTC 11395 / H)</name>
    <name type="common">Leptospira parva</name>
    <dbReference type="NCBI Taxonomy" id="869212"/>
    <lineage>
        <taxon>Bacteria</taxon>
        <taxon>Pseudomonadati</taxon>
        <taxon>Spirochaetota</taxon>
        <taxon>Spirochaetia</taxon>
        <taxon>Leptospirales</taxon>
        <taxon>Leptospiraceae</taxon>
        <taxon>Turneriella</taxon>
    </lineage>
</organism>
<evidence type="ECO:0000256" key="3">
    <source>
        <dbReference type="SAM" id="MobiDB-lite"/>
    </source>
</evidence>
<protein>
    <submittedName>
        <fullName evidence="5">NHL repeat containing protein</fullName>
    </submittedName>
</protein>
<keyword evidence="6" id="KW-1185">Reference proteome</keyword>
<reference evidence="5 6" key="1">
    <citation type="submission" date="2012-06" db="EMBL/GenBank/DDBJ databases">
        <title>The complete chromosome of genome of Turneriella parva DSM 21527.</title>
        <authorList>
            <consortium name="US DOE Joint Genome Institute (JGI-PGF)"/>
            <person name="Lucas S."/>
            <person name="Han J."/>
            <person name="Lapidus A."/>
            <person name="Bruce D."/>
            <person name="Goodwin L."/>
            <person name="Pitluck S."/>
            <person name="Peters L."/>
            <person name="Kyrpides N."/>
            <person name="Mavromatis K."/>
            <person name="Ivanova N."/>
            <person name="Mikhailova N."/>
            <person name="Chertkov O."/>
            <person name="Detter J.C."/>
            <person name="Tapia R."/>
            <person name="Han C."/>
            <person name="Land M."/>
            <person name="Hauser L."/>
            <person name="Markowitz V."/>
            <person name="Cheng J.-F."/>
            <person name="Hugenholtz P."/>
            <person name="Woyke T."/>
            <person name="Wu D."/>
            <person name="Gronow S."/>
            <person name="Wellnitz S."/>
            <person name="Brambilla E."/>
            <person name="Klenk H.-P."/>
            <person name="Eisen J.A."/>
        </authorList>
    </citation>
    <scope>NUCLEOTIDE SEQUENCE [LARGE SCALE GENOMIC DNA]</scope>
    <source>
        <strain evidence="6">ATCC BAA-1111 / DSM 21527 / NCTC 11395 / H</strain>
    </source>
</reference>
<dbReference type="STRING" id="869212.Turpa_1725"/>
<sequence length="735" mass="74703">MLIRILPIVRITIAIMALPLLSDCGSGGGSDSGSGAGSANNSTTGSTAPAASRVYGQSGNFTTTLANSDGVTANSLKGPTDIANDGVGTYIVDNGNHRVLYYAGTSTTATRVYGQGGSFNTNTASKGGVTAESLAFPLSIAIDAGGVYVGAAGRVLYYSGTSTIASRVYGQHGSFTSNTVNNGGVSATSLSGVGAIAIDAGGIYFADSANHRVLYFAGTSTTATRVYGQAGSFTTNTLNNGGISADSLNYPTGVAVDATGVYIADSGNNRVLYYSGTSTTATRVYGQAGSFTTSTINNGGSSANSLWGPSRVAVDAGGVYISDSVNWRVLYYSGTSTTATRVYGQNGSFSGFGNATLASADGLYEPKGIALVAGGVFIADASSNRALFYSGTSTTATRVFGQTDNFTGTSANPAGLGSLNTPYSLAADSSGIYVADSFNNRVLYFAGNSTTPTRVYGQAGNFYSNVANNGGVSADSLSAPIAVAVDASGVYIVDNGNHRVLYYSGSSTTATRVYGQTGSFSTRNSNKTGINGDGLFGCSGVAVDPAGVYISDYGNHRVLYYTGVSTTASRVYGQAGSFTSATLNNGGVSANSLYGPLSVAADAGGVYVVDLFNFRVLYFAGTSTTASRVYGQNGSFTSSAITPIPSATTLFQARGIALDATGVYIADTGFSRVVYYAGASTTASRVYGQSGFTTTTTSNTTTTAQTLHVPQGVAIGNGGIYVADTGNHRILFYWF</sequence>
<dbReference type="InterPro" id="IPR050952">
    <property type="entry name" value="TRIM-NHL_E3_ligases"/>
</dbReference>
<dbReference type="InterPro" id="IPR011042">
    <property type="entry name" value="6-blade_b-propeller_TolB-like"/>
</dbReference>
<dbReference type="OrthoDB" id="317057at2"/>
<keyword evidence="1" id="KW-0677">Repeat</keyword>
<keyword evidence="4" id="KW-0732">Signal</keyword>
<feature type="repeat" description="NHL" evidence="2">
    <location>
        <begin position="248"/>
        <end position="277"/>
    </location>
</feature>
<dbReference type="PANTHER" id="PTHR24104">
    <property type="entry name" value="E3 UBIQUITIN-PROTEIN LIGASE NHLRC1-RELATED"/>
    <property type="match status" value="1"/>
</dbReference>
<dbReference type="Pfam" id="PF01436">
    <property type="entry name" value="NHL"/>
    <property type="match status" value="2"/>
</dbReference>
<dbReference type="GO" id="GO:0008270">
    <property type="term" value="F:zinc ion binding"/>
    <property type="evidence" value="ECO:0007669"/>
    <property type="project" value="UniProtKB-KW"/>
</dbReference>